<evidence type="ECO:0000313" key="2">
    <source>
        <dbReference type="Proteomes" id="UP001246858"/>
    </source>
</evidence>
<proteinExistence type="predicted"/>
<name>A0ACC6KXU7_9SPHI</name>
<reference evidence="1" key="1">
    <citation type="submission" date="2023-07" db="EMBL/GenBank/DDBJ databases">
        <title>Sorghum-associated microbial communities from plants grown in Nebraska, USA.</title>
        <authorList>
            <person name="Schachtman D."/>
        </authorList>
    </citation>
    <scope>NUCLEOTIDE SEQUENCE</scope>
    <source>
        <strain evidence="1">2697</strain>
    </source>
</reference>
<keyword evidence="2" id="KW-1185">Reference proteome</keyword>
<sequence length="43" mass="4582">MKYLSGASGVVLIIPAFLRSGFFQTTSTSPKYSLVEATSLPSE</sequence>
<dbReference type="EMBL" id="JAVDTF010000002">
    <property type="protein sequence ID" value="MDR6783944.1"/>
    <property type="molecule type" value="Genomic_DNA"/>
</dbReference>
<evidence type="ECO:0000313" key="1">
    <source>
        <dbReference type="EMBL" id="MDR6783944.1"/>
    </source>
</evidence>
<gene>
    <name evidence="1" type="ORF">J2X78_002509</name>
</gene>
<accession>A0ACC6KXU7</accession>
<organism evidence="1 2">
    <name type="scientific">Pedobacter africanus</name>
    <dbReference type="NCBI Taxonomy" id="151894"/>
    <lineage>
        <taxon>Bacteria</taxon>
        <taxon>Pseudomonadati</taxon>
        <taxon>Bacteroidota</taxon>
        <taxon>Sphingobacteriia</taxon>
        <taxon>Sphingobacteriales</taxon>
        <taxon>Sphingobacteriaceae</taxon>
        <taxon>Pedobacter</taxon>
    </lineage>
</organism>
<protein>
    <submittedName>
        <fullName evidence="1">Uncharacterized protein</fullName>
    </submittedName>
</protein>
<dbReference type="Proteomes" id="UP001246858">
    <property type="component" value="Unassembled WGS sequence"/>
</dbReference>
<comment type="caution">
    <text evidence="1">The sequence shown here is derived from an EMBL/GenBank/DDBJ whole genome shotgun (WGS) entry which is preliminary data.</text>
</comment>